<evidence type="ECO:0000313" key="3">
    <source>
        <dbReference type="EMBL" id="TPQ18960.1"/>
    </source>
</evidence>
<dbReference type="InterPro" id="IPR003615">
    <property type="entry name" value="HNH_nuc"/>
</dbReference>
<evidence type="ECO:0000313" key="4">
    <source>
        <dbReference type="Proteomes" id="UP000317378"/>
    </source>
</evidence>
<comment type="caution">
    <text evidence="3">The sequence shown here is derived from an EMBL/GenBank/DDBJ whole genome shotgun (WGS) entry which is preliminary data.</text>
</comment>
<dbReference type="CDD" id="cd00085">
    <property type="entry name" value="HNHc"/>
    <property type="match status" value="1"/>
</dbReference>
<gene>
    <name evidence="3" type="ORF">FGD71_028135</name>
</gene>
<keyword evidence="3" id="KW-0378">Hydrolase</keyword>
<keyword evidence="3" id="KW-0255">Endonuclease</keyword>
<evidence type="ECO:0000259" key="2">
    <source>
        <dbReference type="SMART" id="SM00507"/>
    </source>
</evidence>
<proteinExistence type="predicted"/>
<dbReference type="GO" id="GO:0004519">
    <property type="term" value="F:endonuclease activity"/>
    <property type="evidence" value="ECO:0007669"/>
    <property type="project" value="UniProtKB-KW"/>
</dbReference>
<feature type="region of interest" description="Disordered" evidence="1">
    <location>
        <begin position="273"/>
        <end position="302"/>
    </location>
</feature>
<dbReference type="Gene3D" id="1.10.30.50">
    <property type="match status" value="1"/>
</dbReference>
<evidence type="ECO:0000256" key="1">
    <source>
        <dbReference type="SAM" id="MobiDB-lite"/>
    </source>
</evidence>
<feature type="domain" description="HNH nuclease" evidence="2">
    <location>
        <begin position="389"/>
        <end position="450"/>
    </location>
</feature>
<name>A0A505D8M4_9ACTN</name>
<protein>
    <submittedName>
        <fullName evidence="3">HNH endonuclease</fullName>
    </submittedName>
</protein>
<feature type="region of interest" description="Disordered" evidence="1">
    <location>
        <begin position="70"/>
        <end position="120"/>
    </location>
</feature>
<keyword evidence="4" id="KW-1185">Reference proteome</keyword>
<dbReference type="AlphaFoldDB" id="A0A505D8M4"/>
<dbReference type="RefSeq" id="WP_119103343.1">
    <property type="nucleotide sequence ID" value="NZ_QXMJ01000166.1"/>
</dbReference>
<accession>A0A505D8M4</accession>
<keyword evidence="3" id="KW-0540">Nuclease</keyword>
<dbReference type="SMART" id="SM00507">
    <property type="entry name" value="HNHc"/>
    <property type="match status" value="1"/>
</dbReference>
<dbReference type="Pfam" id="PF01844">
    <property type="entry name" value="HNH"/>
    <property type="match status" value="1"/>
</dbReference>
<reference evidence="3 4" key="1">
    <citation type="submission" date="2019-06" db="EMBL/GenBank/DDBJ databases">
        <title>Streptomyces sporangiiformans sp. nov., a novel actinomycete isolated from soil in Mount Song.</title>
        <authorList>
            <person name="Han L."/>
        </authorList>
    </citation>
    <scope>NUCLEOTIDE SEQUENCE [LARGE SCALE GENOMIC DNA]</scope>
    <source>
        <strain evidence="3 4">NEAU-SSA 1</strain>
    </source>
</reference>
<dbReference type="GO" id="GO:0008270">
    <property type="term" value="F:zinc ion binding"/>
    <property type="evidence" value="ECO:0007669"/>
    <property type="project" value="InterPro"/>
</dbReference>
<dbReference type="InterPro" id="IPR002711">
    <property type="entry name" value="HNH"/>
</dbReference>
<dbReference type="Proteomes" id="UP000317378">
    <property type="component" value="Unassembled WGS sequence"/>
</dbReference>
<sequence>MTYQDFAGYSDTNELTLAIARLRTQERISLDKGDSQAADDAKFALGRAQSRLAELYRERGLLNRSVSASATMTPAERAAKGWESVLANPLPPEPSKGDGRRKSKPKKTATVPAPRPDDPWRTLTYSTKRLAGVIRARKLAKQDEADLARLPTNALVFLPRGRQRSCTAADLEALGWSRHLIAELGAPARGMKYRRTQILHRVDGDDFQRELARLYQSRLEEEAWREQRQRKREWDVERLTHGQKRESKAARRWQEENARYREILNTRTALEAGAAPTGKGPDLTVTPIRSTPARATGGTGRTGGVHKGVCPVCNKGGLPRGWLRHQRCDGMARPQETENTVPAWVEAGPAPEPHGSAEYRRLVAVVEQKEVAARGKRTAGSARPVRIPEARRAVLERCEGRCENPGCAGQPDDVTDNNRALLEVDHVDEIADGGRDHPRVMVALCPNCHAVKTRGRTRAQLAKVLREVAERAHAAANGA</sequence>
<dbReference type="GO" id="GO:0003676">
    <property type="term" value="F:nucleic acid binding"/>
    <property type="evidence" value="ECO:0007669"/>
    <property type="project" value="InterPro"/>
</dbReference>
<dbReference type="OrthoDB" id="9802640at2"/>
<dbReference type="EMBL" id="VCHX02000166">
    <property type="protein sequence ID" value="TPQ18960.1"/>
    <property type="molecule type" value="Genomic_DNA"/>
</dbReference>
<organism evidence="3 4">
    <name type="scientific">Streptomyces sporangiiformans</name>
    <dbReference type="NCBI Taxonomy" id="2315329"/>
    <lineage>
        <taxon>Bacteria</taxon>
        <taxon>Bacillati</taxon>
        <taxon>Actinomycetota</taxon>
        <taxon>Actinomycetes</taxon>
        <taxon>Kitasatosporales</taxon>
        <taxon>Streptomycetaceae</taxon>
        <taxon>Streptomyces</taxon>
    </lineage>
</organism>